<dbReference type="Proteomes" id="UP000027138">
    <property type="component" value="Unassembled WGS sequence"/>
</dbReference>
<proteinExistence type="predicted"/>
<dbReference type="AlphaFoldDB" id="A0A067K058"/>
<gene>
    <name evidence="1" type="ORF">JCGZ_19133</name>
</gene>
<dbReference type="OrthoDB" id="1743443at2759"/>
<keyword evidence="2" id="KW-1185">Reference proteome</keyword>
<sequence>MDRALARGFKALFCSFSYEDWDLLSPFELNGLSYYRNIRVQPELLRWLINHFDPLDNSFRHNDFEIYPLFSELSIISRRMLVPEEIPALPRLNIDPASLILHAFNFSAYEILSCDFGADVMPLRPFVDHALSVDRTSPQYLLLSGIDGCGSLRLVPIVKQMARRCMPLPFILAETFTWLGEHARDSSSVLGSMGSPLLLQDLTSEGVRWTCPLWYIERVTVSSFVLYVPLCGLTTAVAYYPSHVAKQYGRHQAVLDYTRVKGSLITQWFLSRFIST</sequence>
<evidence type="ECO:0000313" key="2">
    <source>
        <dbReference type="Proteomes" id="UP000027138"/>
    </source>
</evidence>
<name>A0A067K058_JATCU</name>
<evidence type="ECO:0000313" key="1">
    <source>
        <dbReference type="EMBL" id="KDP29606.1"/>
    </source>
</evidence>
<accession>A0A067K058</accession>
<reference evidence="1 2" key="1">
    <citation type="journal article" date="2014" name="PLoS ONE">
        <title>Global Analysis of Gene Expression Profiles in Physic Nut (Jatropha curcas L.) Seedlings Exposed to Salt Stress.</title>
        <authorList>
            <person name="Zhang L."/>
            <person name="Zhang C."/>
            <person name="Wu P."/>
            <person name="Chen Y."/>
            <person name="Li M."/>
            <person name="Jiang H."/>
            <person name="Wu G."/>
        </authorList>
    </citation>
    <scope>NUCLEOTIDE SEQUENCE [LARGE SCALE GENOMIC DNA]</scope>
    <source>
        <strain evidence="2">cv. GZQX0401</strain>
        <tissue evidence="1">Young leaves</tissue>
    </source>
</reference>
<organism evidence="1 2">
    <name type="scientific">Jatropha curcas</name>
    <name type="common">Barbados nut</name>
    <dbReference type="NCBI Taxonomy" id="180498"/>
    <lineage>
        <taxon>Eukaryota</taxon>
        <taxon>Viridiplantae</taxon>
        <taxon>Streptophyta</taxon>
        <taxon>Embryophyta</taxon>
        <taxon>Tracheophyta</taxon>
        <taxon>Spermatophyta</taxon>
        <taxon>Magnoliopsida</taxon>
        <taxon>eudicotyledons</taxon>
        <taxon>Gunneridae</taxon>
        <taxon>Pentapetalae</taxon>
        <taxon>rosids</taxon>
        <taxon>fabids</taxon>
        <taxon>Malpighiales</taxon>
        <taxon>Euphorbiaceae</taxon>
        <taxon>Crotonoideae</taxon>
        <taxon>Jatropheae</taxon>
        <taxon>Jatropha</taxon>
    </lineage>
</organism>
<dbReference type="EMBL" id="KK914736">
    <property type="protein sequence ID" value="KDP29606.1"/>
    <property type="molecule type" value="Genomic_DNA"/>
</dbReference>
<protein>
    <submittedName>
        <fullName evidence="1">Uncharacterized protein</fullName>
    </submittedName>
</protein>